<dbReference type="InterPro" id="IPR045304">
    <property type="entry name" value="LbH_SAT"/>
</dbReference>
<evidence type="ECO:0000256" key="1">
    <source>
        <dbReference type="ARBA" id="ARBA00007274"/>
    </source>
</evidence>
<dbReference type="RefSeq" id="WP_167684308.1">
    <property type="nucleotide sequence ID" value="NZ_QHLQ01000010.1"/>
</dbReference>
<evidence type="ECO:0000256" key="3">
    <source>
        <dbReference type="ARBA" id="ARBA00022605"/>
    </source>
</evidence>
<dbReference type="NCBIfam" id="NF041874">
    <property type="entry name" value="EPS_EpsC"/>
    <property type="match status" value="1"/>
</dbReference>
<gene>
    <name evidence="8" type="ORF">DL239_11870</name>
</gene>
<protein>
    <recommendedName>
        <fullName evidence="2">serine O-acetyltransferase</fullName>
        <ecNumber evidence="2">2.3.1.30</ecNumber>
    </recommendedName>
</protein>
<dbReference type="Gene3D" id="2.160.10.10">
    <property type="entry name" value="Hexapeptide repeat proteins"/>
    <property type="match status" value="1"/>
</dbReference>
<name>A0ABX0W8A8_9RHOB</name>
<proteinExistence type="inferred from homology"/>
<keyword evidence="5" id="KW-0677">Repeat</keyword>
<keyword evidence="6" id="KW-0012">Acyltransferase</keyword>
<keyword evidence="9" id="KW-1185">Reference proteome</keyword>
<keyword evidence="4" id="KW-0808">Transferase</keyword>
<dbReference type="InterPro" id="IPR018357">
    <property type="entry name" value="Hexapep_transf_CS"/>
</dbReference>
<dbReference type="InterPro" id="IPR053376">
    <property type="entry name" value="Serine_acetyltransferase"/>
</dbReference>
<keyword evidence="3" id="KW-0028">Amino-acid biosynthesis</keyword>
<sequence>MLVDDVKTLLAADTKAAEILDLSPFEDFAGLAGALFGAICGASIGSLVGQTYDQTPEIVAQTLRDIEETARRNFEPGGVAAVLLFSRGVHATMGHRVAHTLWQNGETSLAMTLKAAFGRAFATDIHPGAQIGAGFWLDHGLGFVAGETAVIGKDVSIWHNVTLGSTFNNPGPDRHPKIEDGAIIGAGALVLGNIKIGAGANIAAGAIVLDDVPAGRVVVGAKAREIGPARVSFLQKEQDT</sequence>
<dbReference type="InterPro" id="IPR001451">
    <property type="entry name" value="Hexapep"/>
</dbReference>
<comment type="catalytic activity">
    <reaction evidence="7">
        <text>L-serine + acetyl-CoA = O-acetyl-L-serine + CoA</text>
        <dbReference type="Rhea" id="RHEA:24560"/>
        <dbReference type="ChEBI" id="CHEBI:33384"/>
        <dbReference type="ChEBI" id="CHEBI:57287"/>
        <dbReference type="ChEBI" id="CHEBI:57288"/>
        <dbReference type="ChEBI" id="CHEBI:58340"/>
        <dbReference type="EC" id="2.3.1.30"/>
    </reaction>
</comment>
<dbReference type="CDD" id="cd03354">
    <property type="entry name" value="LbH_SAT"/>
    <property type="match status" value="1"/>
</dbReference>
<accession>A0ABX0W8A8</accession>
<dbReference type="PROSITE" id="PS00101">
    <property type="entry name" value="HEXAPEP_TRANSFERASES"/>
    <property type="match status" value="1"/>
</dbReference>
<evidence type="ECO:0000313" key="8">
    <source>
        <dbReference type="EMBL" id="NIZ61671.1"/>
    </source>
</evidence>
<dbReference type="PANTHER" id="PTHR42811">
    <property type="entry name" value="SERINE ACETYLTRANSFERASE"/>
    <property type="match status" value="1"/>
</dbReference>
<dbReference type="SUPFAM" id="SSF51161">
    <property type="entry name" value="Trimeric LpxA-like enzymes"/>
    <property type="match status" value="1"/>
</dbReference>
<evidence type="ECO:0000256" key="5">
    <source>
        <dbReference type="ARBA" id="ARBA00022737"/>
    </source>
</evidence>
<dbReference type="EMBL" id="QHLQ01000010">
    <property type="protein sequence ID" value="NIZ61671.1"/>
    <property type="molecule type" value="Genomic_DNA"/>
</dbReference>
<dbReference type="EC" id="2.3.1.30" evidence="2"/>
<organism evidence="8 9">
    <name type="scientific">Parasedimentitalea denitrificans</name>
    <dbReference type="NCBI Taxonomy" id="2211118"/>
    <lineage>
        <taxon>Bacteria</taxon>
        <taxon>Pseudomonadati</taxon>
        <taxon>Pseudomonadota</taxon>
        <taxon>Alphaproteobacteria</taxon>
        <taxon>Rhodobacterales</taxon>
        <taxon>Paracoccaceae</taxon>
        <taxon>Parasedimentitalea</taxon>
    </lineage>
</organism>
<evidence type="ECO:0000256" key="7">
    <source>
        <dbReference type="ARBA" id="ARBA00049486"/>
    </source>
</evidence>
<dbReference type="InterPro" id="IPR042122">
    <property type="entry name" value="Ser_AcTrfase_N_sf"/>
</dbReference>
<dbReference type="Gene3D" id="1.10.3130.10">
    <property type="entry name" value="serine acetyltransferase, domain 1"/>
    <property type="match status" value="1"/>
</dbReference>
<comment type="similarity">
    <text evidence="1">Belongs to the transferase hexapeptide repeat family.</text>
</comment>
<evidence type="ECO:0000313" key="9">
    <source>
        <dbReference type="Proteomes" id="UP001429564"/>
    </source>
</evidence>
<dbReference type="Pfam" id="PF00132">
    <property type="entry name" value="Hexapep"/>
    <property type="match status" value="1"/>
</dbReference>
<evidence type="ECO:0000256" key="4">
    <source>
        <dbReference type="ARBA" id="ARBA00022679"/>
    </source>
</evidence>
<reference evidence="8 9" key="1">
    <citation type="submission" date="2018-05" db="EMBL/GenBank/DDBJ databases">
        <authorList>
            <person name="Zhang Y.-J."/>
        </authorList>
    </citation>
    <scope>NUCLEOTIDE SEQUENCE [LARGE SCALE GENOMIC DNA]</scope>
    <source>
        <strain evidence="8 9">CY04</strain>
    </source>
</reference>
<dbReference type="Proteomes" id="UP001429564">
    <property type="component" value="Unassembled WGS sequence"/>
</dbReference>
<evidence type="ECO:0000256" key="2">
    <source>
        <dbReference type="ARBA" id="ARBA00013266"/>
    </source>
</evidence>
<dbReference type="InterPro" id="IPR011004">
    <property type="entry name" value="Trimer_LpxA-like_sf"/>
</dbReference>
<comment type="caution">
    <text evidence="8">The sequence shown here is derived from an EMBL/GenBank/DDBJ whole genome shotgun (WGS) entry which is preliminary data.</text>
</comment>
<evidence type="ECO:0000256" key="6">
    <source>
        <dbReference type="ARBA" id="ARBA00023315"/>
    </source>
</evidence>